<dbReference type="InterPro" id="IPR011009">
    <property type="entry name" value="Kinase-like_dom_sf"/>
</dbReference>
<evidence type="ECO:0000259" key="17">
    <source>
        <dbReference type="Pfam" id="PF18085"/>
    </source>
</evidence>
<dbReference type="Pfam" id="PF18085">
    <property type="entry name" value="Mak_N_cap"/>
    <property type="match status" value="1"/>
</dbReference>
<feature type="compositionally biased region" description="Low complexity" evidence="15">
    <location>
        <begin position="70"/>
        <end position="82"/>
    </location>
</feature>
<dbReference type="AlphaFoldDB" id="A0A1H1V0D5"/>
<reference evidence="18 19" key="1">
    <citation type="submission" date="2016-10" db="EMBL/GenBank/DDBJ databases">
        <authorList>
            <person name="de Groot N.N."/>
        </authorList>
    </citation>
    <scope>NUCLEOTIDE SEQUENCE [LARGE SCALE GENOMIC DNA]</scope>
    <source>
        <strain evidence="18 19">DSM 21741</strain>
    </source>
</reference>
<gene>
    <name evidence="18" type="ORF">SAMN04488543_2358</name>
</gene>
<evidence type="ECO:0000313" key="18">
    <source>
        <dbReference type="EMBL" id="SDS77619.1"/>
    </source>
</evidence>
<evidence type="ECO:0000256" key="2">
    <source>
        <dbReference type="ARBA" id="ARBA00006219"/>
    </source>
</evidence>
<evidence type="ECO:0000256" key="15">
    <source>
        <dbReference type="SAM" id="MobiDB-lite"/>
    </source>
</evidence>
<evidence type="ECO:0000256" key="11">
    <source>
        <dbReference type="ARBA" id="ARBA00023056"/>
    </source>
</evidence>
<evidence type="ECO:0000313" key="19">
    <source>
        <dbReference type="Proteomes" id="UP000199092"/>
    </source>
</evidence>
<dbReference type="EMBL" id="LT629749">
    <property type="protein sequence ID" value="SDS77619.1"/>
    <property type="molecule type" value="Genomic_DNA"/>
</dbReference>
<keyword evidence="7" id="KW-0808">Transferase</keyword>
<evidence type="ECO:0000259" key="16">
    <source>
        <dbReference type="Pfam" id="PF01636"/>
    </source>
</evidence>
<dbReference type="InterPro" id="IPR040999">
    <property type="entry name" value="Mak_N_cap"/>
</dbReference>
<accession>A0A1H1V0D5</accession>
<comment type="similarity">
    <text evidence="2">Belongs to the aminoglycoside phosphotransferase family.</text>
</comment>
<comment type="subunit">
    <text evidence="3">Monomer.</text>
</comment>
<dbReference type="Pfam" id="PF01636">
    <property type="entry name" value="APH"/>
    <property type="match status" value="1"/>
</dbReference>
<name>A0A1H1V0D5_9ACTN</name>
<dbReference type="GO" id="GO:0005524">
    <property type="term" value="F:ATP binding"/>
    <property type="evidence" value="ECO:0007669"/>
    <property type="project" value="UniProtKB-KW"/>
</dbReference>
<dbReference type="InterPro" id="IPR002575">
    <property type="entry name" value="Aminoglycoside_PTrfase"/>
</dbReference>
<dbReference type="EC" id="2.7.1.175" evidence="4"/>
<evidence type="ECO:0000256" key="5">
    <source>
        <dbReference type="ARBA" id="ARBA00013882"/>
    </source>
</evidence>
<dbReference type="Gene3D" id="3.90.1200.10">
    <property type="match status" value="1"/>
</dbReference>
<dbReference type="GO" id="GO:0016301">
    <property type="term" value="F:kinase activity"/>
    <property type="evidence" value="ECO:0007669"/>
    <property type="project" value="UniProtKB-KW"/>
</dbReference>
<evidence type="ECO:0000256" key="4">
    <source>
        <dbReference type="ARBA" id="ARBA00011962"/>
    </source>
</evidence>
<evidence type="ECO:0000256" key="7">
    <source>
        <dbReference type="ARBA" id="ARBA00022679"/>
    </source>
</evidence>
<evidence type="ECO:0000256" key="10">
    <source>
        <dbReference type="ARBA" id="ARBA00022840"/>
    </source>
</evidence>
<evidence type="ECO:0000256" key="13">
    <source>
        <dbReference type="ARBA" id="ARBA00031251"/>
    </source>
</evidence>
<feature type="domain" description="Maltokinase N-terminal cap" evidence="17">
    <location>
        <begin position="20"/>
        <end position="140"/>
    </location>
</feature>
<feature type="region of interest" description="Disordered" evidence="15">
    <location>
        <begin position="481"/>
        <end position="510"/>
    </location>
</feature>
<organism evidence="18 19">
    <name type="scientific">Friedmanniella luteola</name>
    <dbReference type="NCBI Taxonomy" id="546871"/>
    <lineage>
        <taxon>Bacteria</taxon>
        <taxon>Bacillati</taxon>
        <taxon>Actinomycetota</taxon>
        <taxon>Actinomycetes</taxon>
        <taxon>Propionibacteriales</taxon>
        <taxon>Nocardioidaceae</taxon>
        <taxon>Friedmanniella</taxon>
    </lineage>
</organism>
<evidence type="ECO:0000256" key="12">
    <source>
        <dbReference type="ARBA" id="ARBA00023277"/>
    </source>
</evidence>
<comment type="catalytic activity">
    <reaction evidence="14">
        <text>D-maltose + ATP = alpha-maltose 1-phosphate + ADP + H(+)</text>
        <dbReference type="Rhea" id="RHEA:31915"/>
        <dbReference type="ChEBI" id="CHEBI:15378"/>
        <dbReference type="ChEBI" id="CHEBI:17306"/>
        <dbReference type="ChEBI" id="CHEBI:30616"/>
        <dbReference type="ChEBI" id="CHEBI:63576"/>
        <dbReference type="ChEBI" id="CHEBI:456216"/>
        <dbReference type="EC" id="2.7.1.175"/>
    </reaction>
</comment>
<evidence type="ECO:0000256" key="9">
    <source>
        <dbReference type="ARBA" id="ARBA00022777"/>
    </source>
</evidence>
<proteinExistence type="inferred from homology"/>
<keyword evidence="11" id="KW-0320">Glycogen biosynthesis</keyword>
<evidence type="ECO:0000256" key="6">
    <source>
        <dbReference type="ARBA" id="ARBA00022600"/>
    </source>
</evidence>
<keyword evidence="10" id="KW-0067">ATP-binding</keyword>
<evidence type="ECO:0000256" key="1">
    <source>
        <dbReference type="ARBA" id="ARBA00004964"/>
    </source>
</evidence>
<keyword evidence="19" id="KW-1185">Reference proteome</keyword>
<keyword evidence="9 18" id="KW-0418">Kinase</keyword>
<keyword evidence="6" id="KW-0321">Glycogen metabolism</keyword>
<protein>
    <recommendedName>
        <fullName evidence="5">Maltokinase</fullName>
        <ecNumber evidence="4">2.7.1.175</ecNumber>
    </recommendedName>
    <alternativeName>
        <fullName evidence="13">Maltose-1-phosphate synthase</fullName>
    </alternativeName>
</protein>
<dbReference type="SUPFAM" id="SSF56112">
    <property type="entry name" value="Protein kinase-like (PK-like)"/>
    <property type="match status" value="1"/>
</dbReference>
<dbReference type="Proteomes" id="UP000199092">
    <property type="component" value="Chromosome I"/>
</dbReference>
<feature type="region of interest" description="Disordered" evidence="15">
    <location>
        <begin position="70"/>
        <end position="96"/>
    </location>
</feature>
<dbReference type="OrthoDB" id="3787729at2"/>
<dbReference type="STRING" id="546871.SAMN04488543_2358"/>
<keyword evidence="8" id="KW-0547">Nucleotide-binding</keyword>
<dbReference type="RefSeq" id="WP_091413065.1">
    <property type="nucleotide sequence ID" value="NZ_LT629749.1"/>
</dbReference>
<dbReference type="GO" id="GO:0005978">
    <property type="term" value="P:glycogen biosynthetic process"/>
    <property type="evidence" value="ECO:0007669"/>
    <property type="project" value="UniProtKB-UniPathway"/>
</dbReference>
<evidence type="ECO:0000256" key="8">
    <source>
        <dbReference type="ARBA" id="ARBA00022741"/>
    </source>
</evidence>
<sequence length="510" mass="53767">MSATLTPDVAEQLLRHVSGARWFGGKGRRAAVVSLTPLPWLTDLPAFFDGGGPAVRQEVVEVAYLDAPADDAAAPDAGPADDGTPEVTTPDGPLEGGPRELYQLAVAYRPAPHGELQAAEIGRWTDADLGPVVAYDATQDPTAAAVLLRALLAERRVGGDDAEVAFHLSAAEGLSPDLEPSVFRGQQSNTSVMFGDVAMLKLFRRLELGRNLDIEVHDALSRTAMSDVARLFGWAEATWTTTDPAGASTTVSADLAMVVEKLADATDGWDLALHALQAGSDFTGESRALGRALAETHAALRQAFPTDRRPGAEVAAVMAGRLAAARAVAPALDEHRAGLAAVFDALAERDLDVQRVHGDFHLGQTLHTPGGWKIIDFEGEPVKTLAERAAPDSVWRDIAGMLRSFGYAEASVPGPGSRAWATACREAFLDGYAGGPLDPADAGTLRAYEADKAVYEVVYEVRNRPEWVAIPLGALAALTGAVPHDPTPQHRAATAAPTDQGAQRPADTKE</sequence>
<keyword evidence="12" id="KW-0119">Carbohydrate metabolism</keyword>
<dbReference type="UniPathway" id="UPA00164"/>
<evidence type="ECO:0000256" key="14">
    <source>
        <dbReference type="ARBA" id="ARBA00049067"/>
    </source>
</evidence>
<comment type="pathway">
    <text evidence="1">Glycan biosynthesis; glycogen biosynthesis.</text>
</comment>
<evidence type="ECO:0000256" key="3">
    <source>
        <dbReference type="ARBA" id="ARBA00011245"/>
    </source>
</evidence>
<feature type="domain" description="Aminoglycoside phosphotransferase" evidence="16">
    <location>
        <begin position="265"/>
        <end position="432"/>
    </location>
</feature>